<dbReference type="EMBL" id="NMVQ01000001">
    <property type="protein sequence ID" value="OYO25122.1"/>
    <property type="molecule type" value="Genomic_DNA"/>
</dbReference>
<evidence type="ECO:0000313" key="4">
    <source>
        <dbReference type="Proteomes" id="UP000216311"/>
    </source>
</evidence>
<keyword evidence="4" id="KW-1185">Reference proteome</keyword>
<name>A0A255HCG9_9ACTN</name>
<dbReference type="GO" id="GO:0005829">
    <property type="term" value="C:cytosol"/>
    <property type="evidence" value="ECO:0007669"/>
    <property type="project" value="TreeGrafter"/>
</dbReference>
<dbReference type="InterPro" id="IPR011576">
    <property type="entry name" value="Pyridox_Oxase_N"/>
</dbReference>
<feature type="domain" description="Pyridoxamine 5'-phosphate oxidase N-terminal" evidence="2">
    <location>
        <begin position="16"/>
        <end position="145"/>
    </location>
</feature>
<comment type="caution">
    <text evidence="3">The sequence shown here is derived from an EMBL/GenBank/DDBJ whole genome shotgun (WGS) entry which is preliminary data.</text>
</comment>
<organism evidence="3 4">
    <name type="scientific">Enemella dayhoffiae</name>
    <dbReference type="NCBI Taxonomy" id="2016507"/>
    <lineage>
        <taxon>Bacteria</taxon>
        <taxon>Bacillati</taxon>
        <taxon>Actinomycetota</taxon>
        <taxon>Actinomycetes</taxon>
        <taxon>Propionibacteriales</taxon>
        <taxon>Propionibacteriaceae</taxon>
        <taxon>Enemella</taxon>
    </lineage>
</organism>
<dbReference type="InterPro" id="IPR012349">
    <property type="entry name" value="Split_barrel_FMN-bd"/>
</dbReference>
<accession>A0A255HCG9</accession>
<dbReference type="OrthoDB" id="3725546at2"/>
<evidence type="ECO:0000313" key="3">
    <source>
        <dbReference type="EMBL" id="OYO25122.1"/>
    </source>
</evidence>
<evidence type="ECO:0000259" key="2">
    <source>
        <dbReference type="Pfam" id="PF01243"/>
    </source>
</evidence>
<gene>
    <name evidence="3" type="ORF">CGZ93_01300</name>
</gene>
<reference evidence="3 4" key="1">
    <citation type="submission" date="2017-07" db="EMBL/GenBank/DDBJ databases">
        <title>Draft whole genome sequences of clinical Proprionibacteriaceae strains.</title>
        <authorList>
            <person name="Bernier A.-M."/>
            <person name="Bernard K."/>
            <person name="Domingo M.-C."/>
        </authorList>
    </citation>
    <scope>NUCLEOTIDE SEQUENCE [LARGE SCALE GENOMIC DNA]</scope>
    <source>
        <strain evidence="3 4">NML 130396</strain>
    </source>
</reference>
<keyword evidence="1" id="KW-0560">Oxidoreductase</keyword>
<dbReference type="AlphaFoldDB" id="A0A255HCG9"/>
<protein>
    <recommendedName>
        <fullName evidence="2">Pyridoxamine 5'-phosphate oxidase N-terminal domain-containing protein</fullName>
    </recommendedName>
</protein>
<evidence type="ECO:0000256" key="1">
    <source>
        <dbReference type="ARBA" id="ARBA00023002"/>
    </source>
</evidence>
<dbReference type="PANTHER" id="PTHR35176">
    <property type="entry name" value="HEME OXYGENASE HI_0854-RELATED"/>
    <property type="match status" value="1"/>
</dbReference>
<sequence>MTGSTFDLGSSEAPAEAVARRLDDDIIGWFTTVRADGRPHAVPVWFLWWNDRALVMSEPDTVKVRNLRRAPHALLHLNADAAGDGIVVLEGKARISDRSSTDWLPDLRDPYTDKYAEAMVNFGMGIDDIAERFSTVIELTPTKLTAW</sequence>
<dbReference type="InterPro" id="IPR052019">
    <property type="entry name" value="F420H2_bilvrd_red/Heme_oxyg"/>
</dbReference>
<dbReference type="SUPFAM" id="SSF50475">
    <property type="entry name" value="FMN-binding split barrel"/>
    <property type="match status" value="1"/>
</dbReference>
<dbReference type="GO" id="GO:0016627">
    <property type="term" value="F:oxidoreductase activity, acting on the CH-CH group of donors"/>
    <property type="evidence" value="ECO:0007669"/>
    <property type="project" value="TreeGrafter"/>
</dbReference>
<dbReference type="GO" id="GO:0070967">
    <property type="term" value="F:coenzyme F420 binding"/>
    <property type="evidence" value="ECO:0007669"/>
    <property type="project" value="TreeGrafter"/>
</dbReference>
<dbReference type="RefSeq" id="WP_094362329.1">
    <property type="nucleotide sequence ID" value="NZ_NMVQ01000001.1"/>
</dbReference>
<proteinExistence type="predicted"/>
<dbReference type="Gene3D" id="2.30.110.10">
    <property type="entry name" value="Electron Transport, Fmn-binding Protein, Chain A"/>
    <property type="match status" value="1"/>
</dbReference>
<dbReference type="Pfam" id="PF01243">
    <property type="entry name" value="PNPOx_N"/>
    <property type="match status" value="1"/>
</dbReference>
<dbReference type="PANTHER" id="PTHR35176:SF4">
    <property type="entry name" value="PYRIDOXAMINE 5'-PHOSPHATE OXIDASE-RELATED FMN-BINDING"/>
    <property type="match status" value="1"/>
</dbReference>
<dbReference type="Proteomes" id="UP000216311">
    <property type="component" value="Unassembled WGS sequence"/>
</dbReference>